<dbReference type="Pfam" id="PF00425">
    <property type="entry name" value="Chorismate_bind"/>
    <property type="match status" value="1"/>
</dbReference>
<reference evidence="2 3" key="1">
    <citation type="submission" date="2024-03" db="EMBL/GenBank/DDBJ databases">
        <title>Community enrichment and isolation of bacterial strains for fucoidan degradation.</title>
        <authorList>
            <person name="Sichert A."/>
        </authorList>
    </citation>
    <scope>NUCLEOTIDE SEQUENCE [LARGE SCALE GENOMIC DNA]</scope>
    <source>
        <strain evidence="2 3">AS62</strain>
    </source>
</reference>
<dbReference type="EMBL" id="JBBMQO010000005">
    <property type="protein sequence ID" value="MEM5501891.1"/>
    <property type="molecule type" value="Genomic_DNA"/>
</dbReference>
<dbReference type="InterPro" id="IPR005802">
    <property type="entry name" value="ADC_synth_comp_1"/>
</dbReference>
<dbReference type="GO" id="GO:0046820">
    <property type="term" value="F:4-amino-4-deoxychorismate synthase activity"/>
    <property type="evidence" value="ECO:0007669"/>
    <property type="project" value="UniProtKB-EC"/>
</dbReference>
<keyword evidence="3" id="KW-1185">Reference proteome</keyword>
<organism evidence="2 3">
    <name type="scientific">Ahrensia kielensis</name>
    <dbReference type="NCBI Taxonomy" id="76980"/>
    <lineage>
        <taxon>Bacteria</taxon>
        <taxon>Pseudomonadati</taxon>
        <taxon>Pseudomonadota</taxon>
        <taxon>Alphaproteobacteria</taxon>
        <taxon>Hyphomicrobiales</taxon>
        <taxon>Ahrensiaceae</taxon>
        <taxon>Ahrensia</taxon>
    </lineage>
</organism>
<name>A0ABU9T872_9HYPH</name>
<evidence type="ECO:0000259" key="1">
    <source>
        <dbReference type="Pfam" id="PF00425"/>
    </source>
</evidence>
<proteinExistence type="predicted"/>
<dbReference type="NCBIfam" id="NF005698">
    <property type="entry name" value="PRK07508.1"/>
    <property type="match status" value="1"/>
</dbReference>
<dbReference type="Gene3D" id="3.60.120.10">
    <property type="entry name" value="Anthranilate synthase"/>
    <property type="match status" value="1"/>
</dbReference>
<dbReference type="Proteomes" id="UP001477870">
    <property type="component" value="Unassembled WGS sequence"/>
</dbReference>
<keyword evidence="2" id="KW-0032">Aminotransferase</keyword>
<accession>A0ABU9T872</accession>
<dbReference type="PANTHER" id="PTHR11236">
    <property type="entry name" value="AMINOBENZOATE/ANTHRANILATE SYNTHASE"/>
    <property type="match status" value="1"/>
</dbReference>
<comment type="caution">
    <text evidence="2">The sequence shown here is derived from an EMBL/GenBank/DDBJ whole genome shotgun (WGS) entry which is preliminary data.</text>
</comment>
<dbReference type="SUPFAM" id="SSF56322">
    <property type="entry name" value="ADC synthase"/>
    <property type="match status" value="1"/>
</dbReference>
<dbReference type="InterPro" id="IPR015890">
    <property type="entry name" value="Chorismate_C"/>
</dbReference>
<sequence length="383" mass="42350">MTGQSEPYILLRDDLANKEMMFAKPCEIICADDAEGVIDALAQIESARASGKWCAGYLSYEAGYALEPKLRQFLPEGRRLPMVLMGIFDKPETRPVTAQNISGATLRDLQPSLSFEAYAPRFEQVHRHLSAGDCYQANLTFPITASWQGEPAALFDDMTIRQPVRYGALVDLGGPIILSRSPELFFEVDDAGWIETHPMKGTMRRGVTPEEDAALAEALRQDSKNQAENLMIVDLLRNDISRICEVGSLHVPELFRVESYPTVHQLVSRVRAKLAKGVTILDIITALFPCGSITGAPKIRAMQILRGLEDQPRDIYCGSIGYIAPSGQMRFNVAIRTLTLHETGKAVLNVGGGIVYDSNARSEYEECLLKARFASEQKLANQP</sequence>
<dbReference type="RefSeq" id="WP_342848311.1">
    <property type="nucleotide sequence ID" value="NZ_JBBMQO010000005.1"/>
</dbReference>
<dbReference type="PANTHER" id="PTHR11236:SF50">
    <property type="entry name" value="AMINODEOXYCHORISMATE SYNTHASE COMPONENT 1"/>
    <property type="match status" value="1"/>
</dbReference>
<evidence type="ECO:0000313" key="2">
    <source>
        <dbReference type="EMBL" id="MEM5501891.1"/>
    </source>
</evidence>
<dbReference type="PRINTS" id="PR00095">
    <property type="entry name" value="ANTSNTHASEI"/>
</dbReference>
<feature type="domain" description="Chorismate-utilising enzyme C-terminal" evidence="1">
    <location>
        <begin position="115"/>
        <end position="370"/>
    </location>
</feature>
<gene>
    <name evidence="2" type="ORF">WNY59_09860</name>
</gene>
<evidence type="ECO:0000313" key="3">
    <source>
        <dbReference type="Proteomes" id="UP001477870"/>
    </source>
</evidence>
<dbReference type="NCBIfam" id="TIGR00553">
    <property type="entry name" value="pabB"/>
    <property type="match status" value="1"/>
</dbReference>
<dbReference type="InterPro" id="IPR005801">
    <property type="entry name" value="ADC_synthase"/>
</dbReference>
<dbReference type="EC" id="2.6.1.85" evidence="2"/>
<protein>
    <submittedName>
        <fullName evidence="2">Aminodeoxychorismate synthase component I</fullName>
        <ecNumber evidence="2">2.6.1.85</ecNumber>
    </submittedName>
</protein>
<keyword evidence="2" id="KW-0808">Transferase</keyword>
<dbReference type="InterPro" id="IPR019999">
    <property type="entry name" value="Anth_synth_I-like"/>
</dbReference>